<keyword evidence="5" id="KW-0812">Transmembrane</keyword>
<evidence type="ECO:0000256" key="2">
    <source>
        <dbReference type="ARBA" id="ARBA00007066"/>
    </source>
</evidence>
<evidence type="ECO:0000256" key="1">
    <source>
        <dbReference type="ARBA" id="ARBA00004434"/>
    </source>
</evidence>
<dbReference type="InterPro" id="IPR037730">
    <property type="entry name" value="IMP2"/>
</dbReference>
<evidence type="ECO:0000256" key="9">
    <source>
        <dbReference type="ARBA" id="ARBA00023128"/>
    </source>
</evidence>
<organism evidence="13 14">
    <name type="scientific">Tripterygium wilfordii</name>
    <name type="common">Thunder God vine</name>
    <dbReference type="NCBI Taxonomy" id="458696"/>
    <lineage>
        <taxon>Eukaryota</taxon>
        <taxon>Viridiplantae</taxon>
        <taxon>Streptophyta</taxon>
        <taxon>Embryophyta</taxon>
        <taxon>Tracheophyta</taxon>
        <taxon>Spermatophyta</taxon>
        <taxon>Magnoliopsida</taxon>
        <taxon>eudicotyledons</taxon>
        <taxon>Gunneridae</taxon>
        <taxon>Pentapetalae</taxon>
        <taxon>rosids</taxon>
        <taxon>fabids</taxon>
        <taxon>Celastrales</taxon>
        <taxon>Celastraceae</taxon>
        <taxon>Tripterygium</taxon>
    </lineage>
</organism>
<evidence type="ECO:0000313" key="14">
    <source>
        <dbReference type="Proteomes" id="UP000593562"/>
    </source>
</evidence>
<dbReference type="GO" id="GO:0042720">
    <property type="term" value="C:mitochondrial inner membrane peptidase complex"/>
    <property type="evidence" value="ECO:0007669"/>
    <property type="project" value="InterPro"/>
</dbReference>
<dbReference type="NCBIfam" id="TIGR02227">
    <property type="entry name" value="sigpep_I_bact"/>
    <property type="match status" value="1"/>
</dbReference>
<dbReference type="GO" id="GO:0006465">
    <property type="term" value="P:signal peptide processing"/>
    <property type="evidence" value="ECO:0007669"/>
    <property type="project" value="InterPro"/>
</dbReference>
<dbReference type="EMBL" id="JAAARO010000013">
    <property type="protein sequence ID" value="KAF5737232.1"/>
    <property type="molecule type" value="Genomic_DNA"/>
</dbReference>
<dbReference type="Pfam" id="PF10502">
    <property type="entry name" value="Peptidase_S26"/>
    <property type="match status" value="2"/>
</dbReference>
<reference evidence="13 14" key="1">
    <citation type="journal article" date="2020" name="Nat. Commun.">
        <title>Genome of Tripterygium wilfordii and identification of cytochrome P450 involved in triptolide biosynthesis.</title>
        <authorList>
            <person name="Tu L."/>
            <person name="Su P."/>
            <person name="Zhang Z."/>
            <person name="Gao L."/>
            <person name="Wang J."/>
            <person name="Hu T."/>
            <person name="Zhou J."/>
            <person name="Zhang Y."/>
            <person name="Zhao Y."/>
            <person name="Liu Y."/>
            <person name="Song Y."/>
            <person name="Tong Y."/>
            <person name="Lu Y."/>
            <person name="Yang J."/>
            <person name="Xu C."/>
            <person name="Jia M."/>
            <person name="Peters R.J."/>
            <person name="Huang L."/>
            <person name="Gao W."/>
        </authorList>
    </citation>
    <scope>NUCLEOTIDE SEQUENCE [LARGE SCALE GENOMIC DNA]</scope>
    <source>
        <strain evidence="14">cv. XIE 37</strain>
        <tissue evidence="13">Leaf</tissue>
    </source>
</reference>
<protein>
    <recommendedName>
        <fullName evidence="3">Mitochondrial inner membrane protease subunit 2</fullName>
    </recommendedName>
</protein>
<dbReference type="FunCoup" id="A0A7J7CSZ5">
    <property type="interactions" value="2481"/>
</dbReference>
<keyword evidence="14" id="KW-1185">Reference proteome</keyword>
<dbReference type="InParanoid" id="A0A7J7CSZ5"/>
<feature type="active site" evidence="11">
    <location>
        <position position="109"/>
    </location>
</feature>
<evidence type="ECO:0000256" key="6">
    <source>
        <dbReference type="ARBA" id="ARBA00022792"/>
    </source>
</evidence>
<dbReference type="InterPro" id="IPR000223">
    <property type="entry name" value="Pept_S26A_signal_pept_1"/>
</dbReference>
<name>A0A7J7CSZ5_TRIWF</name>
<dbReference type="Proteomes" id="UP000593562">
    <property type="component" value="Unassembled WGS sequence"/>
</dbReference>
<dbReference type="PANTHER" id="PTHR46041">
    <property type="entry name" value="MITOCHONDRIAL INNER MEMBRANE PROTEASE SUBUNIT 2"/>
    <property type="match status" value="1"/>
</dbReference>
<evidence type="ECO:0000256" key="8">
    <source>
        <dbReference type="ARBA" id="ARBA00022989"/>
    </source>
</evidence>
<accession>A0A7J7CSZ5</accession>
<keyword evidence="10" id="KW-0472">Membrane</keyword>
<comment type="caution">
    <text evidence="13">The sequence shown here is derived from an EMBL/GenBank/DDBJ whole genome shotgun (WGS) entry which is preliminary data.</text>
</comment>
<feature type="domain" description="Peptidase S26" evidence="12">
    <location>
        <begin position="128"/>
        <end position="168"/>
    </location>
</feature>
<keyword evidence="6" id="KW-0999">Mitochondrion inner membrane</keyword>
<keyword evidence="8" id="KW-1133">Transmembrane helix</keyword>
<dbReference type="CDD" id="cd06530">
    <property type="entry name" value="S26_SPase_I"/>
    <property type="match status" value="1"/>
</dbReference>
<evidence type="ECO:0000256" key="10">
    <source>
        <dbReference type="ARBA" id="ARBA00023136"/>
    </source>
</evidence>
<comment type="subcellular location">
    <subcellularLocation>
        <location evidence="1">Mitochondrion inner membrane</location>
        <topology evidence="1">Single-pass membrane protein</topology>
    </subcellularLocation>
</comment>
<gene>
    <name evidence="13" type="ORF">HS088_TW13G00111</name>
</gene>
<keyword evidence="4 13" id="KW-0645">Protease</keyword>
<evidence type="ECO:0000256" key="4">
    <source>
        <dbReference type="ARBA" id="ARBA00022670"/>
    </source>
</evidence>
<dbReference type="GO" id="GO:0006627">
    <property type="term" value="P:protein processing involved in protein targeting to mitochondrion"/>
    <property type="evidence" value="ECO:0007669"/>
    <property type="project" value="InterPro"/>
</dbReference>
<keyword evidence="9" id="KW-0496">Mitochondrion</keyword>
<keyword evidence="7" id="KW-0378">Hydrolase</keyword>
<evidence type="ECO:0000256" key="11">
    <source>
        <dbReference type="PIRSR" id="PIRSR600223-1"/>
    </source>
</evidence>
<dbReference type="PRINTS" id="PR00727">
    <property type="entry name" value="LEADERPTASE"/>
</dbReference>
<dbReference type="AlphaFoldDB" id="A0A7J7CSZ5"/>
<dbReference type="Gene3D" id="2.10.109.10">
    <property type="entry name" value="Umud Fragment, subunit A"/>
    <property type="match status" value="1"/>
</dbReference>
<evidence type="ECO:0000256" key="7">
    <source>
        <dbReference type="ARBA" id="ARBA00022801"/>
    </source>
</evidence>
<evidence type="ECO:0000256" key="3">
    <source>
        <dbReference type="ARBA" id="ARBA00013650"/>
    </source>
</evidence>
<feature type="domain" description="Peptidase S26" evidence="12">
    <location>
        <begin position="38"/>
        <end position="119"/>
    </location>
</feature>
<evidence type="ECO:0000256" key="5">
    <source>
        <dbReference type="ARBA" id="ARBA00022692"/>
    </source>
</evidence>
<dbReference type="InterPro" id="IPR019533">
    <property type="entry name" value="Peptidase_S26"/>
</dbReference>
<dbReference type="PANTHER" id="PTHR46041:SF2">
    <property type="entry name" value="MITOCHONDRIAL INNER MEMBRANE PROTEASE SUBUNIT 2"/>
    <property type="match status" value="1"/>
</dbReference>
<feature type="active site" evidence="11">
    <location>
        <position position="56"/>
    </location>
</feature>
<dbReference type="SUPFAM" id="SSF51306">
    <property type="entry name" value="LexA/Signal peptidase"/>
    <property type="match status" value="1"/>
</dbReference>
<evidence type="ECO:0000313" key="13">
    <source>
        <dbReference type="EMBL" id="KAF5737232.1"/>
    </source>
</evidence>
<evidence type="ECO:0000259" key="12">
    <source>
        <dbReference type="Pfam" id="PF10502"/>
    </source>
</evidence>
<dbReference type="FunFam" id="2.10.109.10:FF:000005">
    <property type="entry name" value="Mitochondrial inner membrane protease subunit"/>
    <property type="match status" value="1"/>
</dbReference>
<comment type="similarity">
    <text evidence="2">Belongs to the peptidase S26 family. IMP2 subfamily.</text>
</comment>
<dbReference type="InterPro" id="IPR036286">
    <property type="entry name" value="LexA/Signal_pep-like_sf"/>
</dbReference>
<dbReference type="GO" id="GO:0004252">
    <property type="term" value="F:serine-type endopeptidase activity"/>
    <property type="evidence" value="ECO:0007669"/>
    <property type="project" value="InterPro"/>
</dbReference>
<proteinExistence type="inferred from homology"/>
<sequence>MARSNWLPFQLTHFQANLDMGTRNFLWDVAKKSFTFGLITFTISDYASILPVRGASMSPTFNPGTNTTFGSRTDDMVLVEKFCLTNYKFSHGDVVVFSSPSNYKERQIKRIIGLPGDWIGGPYSYDVVKVPKGHCWVEGDNSAFSLDSRSFGPVPLGLVRGRVTHIVWPPQRVGEVNRMVPQGRLSPN</sequence>